<feature type="transmembrane region" description="Helical" evidence="6">
    <location>
        <begin position="45"/>
        <end position="67"/>
    </location>
</feature>
<evidence type="ECO:0000256" key="3">
    <source>
        <dbReference type="ARBA" id="ARBA00022692"/>
    </source>
</evidence>
<gene>
    <name evidence="7" type="ORF">GCM10022410_07100</name>
</gene>
<accession>A0ABP7VAD0</accession>
<feature type="transmembrane region" description="Helical" evidence="6">
    <location>
        <begin position="139"/>
        <end position="159"/>
    </location>
</feature>
<feature type="transmembrane region" description="Helical" evidence="6">
    <location>
        <begin position="199"/>
        <end position="221"/>
    </location>
</feature>
<feature type="transmembrane region" description="Helical" evidence="6">
    <location>
        <begin position="340"/>
        <end position="357"/>
    </location>
</feature>
<feature type="transmembrane region" description="Helical" evidence="6">
    <location>
        <begin position="363"/>
        <end position="382"/>
    </location>
</feature>
<keyword evidence="5 6" id="KW-0472">Membrane</keyword>
<protein>
    <submittedName>
        <fullName evidence="7">Amino acid permease</fullName>
    </submittedName>
</protein>
<dbReference type="Pfam" id="PF13520">
    <property type="entry name" value="AA_permease_2"/>
    <property type="match status" value="1"/>
</dbReference>
<feature type="transmembrane region" description="Helical" evidence="6">
    <location>
        <begin position="286"/>
        <end position="311"/>
    </location>
</feature>
<dbReference type="PIRSF" id="PIRSF006060">
    <property type="entry name" value="AA_transporter"/>
    <property type="match status" value="1"/>
</dbReference>
<name>A0ABP7VAD0_9BACI</name>
<evidence type="ECO:0000313" key="8">
    <source>
        <dbReference type="Proteomes" id="UP001501734"/>
    </source>
</evidence>
<sequence>MTENQTNMKKNLKTIDLVLLGLGAVVGTGIFVITGTAANQYAGPGLVFSFMIAGLVIILIGLCYAELSSRLPLAGGPYAYMLAIAGKRVAWIAGWFTIWEYLLASASVASGWSGYLNGFLISLGIPLPTMFQASYNREAGTYIDLIAISMTLLVTWIVSQEAKKALRLNNALFFLKFIIIALFILVGLFYINPENWTPIIPYGLSGVTTGATLVFFAFLGFDSISMSAEEVENPQKSLPRGILIAIGISTLLYILVTIVLTGIVPYTDLGVKDPVAFALRYVDQNLIAAVVSVGAILTLLTVLIAMLYGLARLLYAMSKGKLLPNYLNHLNEKTGTPQRATWAAGLIAALFSGLIPLQSLAELTNLVTLVVMMMLAIGLIFLRKQRGEPVAGQFRVPWVPFIPIVTVLITGYLILQLSTLTWILFGICFLAGIVIYFAYTKNIKSEQTM</sequence>
<feature type="transmembrane region" description="Helical" evidence="6">
    <location>
        <begin position="242"/>
        <end position="266"/>
    </location>
</feature>
<keyword evidence="2" id="KW-0813">Transport</keyword>
<keyword evidence="3 6" id="KW-0812">Transmembrane</keyword>
<keyword evidence="4 6" id="KW-1133">Transmembrane helix</keyword>
<dbReference type="PANTHER" id="PTHR43243">
    <property type="entry name" value="INNER MEMBRANE TRANSPORTER YGJI-RELATED"/>
    <property type="match status" value="1"/>
</dbReference>
<organism evidence="7 8">
    <name type="scientific">Amphibacillus indicireducens</name>
    <dbReference type="NCBI Taxonomy" id="1076330"/>
    <lineage>
        <taxon>Bacteria</taxon>
        <taxon>Bacillati</taxon>
        <taxon>Bacillota</taxon>
        <taxon>Bacilli</taxon>
        <taxon>Bacillales</taxon>
        <taxon>Bacillaceae</taxon>
        <taxon>Amphibacillus</taxon>
    </lineage>
</organism>
<proteinExistence type="predicted"/>
<feature type="transmembrane region" description="Helical" evidence="6">
    <location>
        <begin position="394"/>
        <end position="414"/>
    </location>
</feature>
<comment type="subcellular location">
    <subcellularLocation>
        <location evidence="1">Membrane</location>
        <topology evidence="1">Multi-pass membrane protein</topology>
    </subcellularLocation>
</comment>
<dbReference type="InterPro" id="IPR002293">
    <property type="entry name" value="AA/rel_permease1"/>
</dbReference>
<evidence type="ECO:0000256" key="4">
    <source>
        <dbReference type="ARBA" id="ARBA00022989"/>
    </source>
</evidence>
<dbReference type="Gene3D" id="1.20.1740.10">
    <property type="entry name" value="Amino acid/polyamine transporter I"/>
    <property type="match status" value="1"/>
</dbReference>
<evidence type="ECO:0000256" key="2">
    <source>
        <dbReference type="ARBA" id="ARBA00022448"/>
    </source>
</evidence>
<evidence type="ECO:0000313" key="7">
    <source>
        <dbReference type="EMBL" id="GAA4062973.1"/>
    </source>
</evidence>
<dbReference type="PANTHER" id="PTHR43243:SF4">
    <property type="entry name" value="CATIONIC AMINO ACID TRANSPORTER 4"/>
    <property type="match status" value="1"/>
</dbReference>
<dbReference type="EMBL" id="BAABDL010000039">
    <property type="protein sequence ID" value="GAA4062973.1"/>
    <property type="molecule type" value="Genomic_DNA"/>
</dbReference>
<dbReference type="Proteomes" id="UP001501734">
    <property type="component" value="Unassembled WGS sequence"/>
</dbReference>
<comment type="caution">
    <text evidence="7">The sequence shown here is derived from an EMBL/GenBank/DDBJ whole genome shotgun (WGS) entry which is preliminary data.</text>
</comment>
<evidence type="ECO:0000256" key="6">
    <source>
        <dbReference type="SAM" id="Phobius"/>
    </source>
</evidence>
<feature type="transmembrane region" description="Helical" evidence="6">
    <location>
        <begin position="17"/>
        <end position="38"/>
    </location>
</feature>
<keyword evidence="8" id="KW-1185">Reference proteome</keyword>
<feature type="transmembrane region" description="Helical" evidence="6">
    <location>
        <begin position="171"/>
        <end position="193"/>
    </location>
</feature>
<feature type="transmembrane region" description="Helical" evidence="6">
    <location>
        <begin position="420"/>
        <end position="439"/>
    </location>
</feature>
<feature type="transmembrane region" description="Helical" evidence="6">
    <location>
        <begin position="79"/>
        <end position="102"/>
    </location>
</feature>
<dbReference type="RefSeq" id="WP_344910386.1">
    <property type="nucleotide sequence ID" value="NZ_BAABDL010000039.1"/>
</dbReference>
<evidence type="ECO:0000256" key="1">
    <source>
        <dbReference type="ARBA" id="ARBA00004141"/>
    </source>
</evidence>
<evidence type="ECO:0000256" key="5">
    <source>
        <dbReference type="ARBA" id="ARBA00023136"/>
    </source>
</evidence>
<reference evidence="8" key="1">
    <citation type="journal article" date="2019" name="Int. J. Syst. Evol. Microbiol.">
        <title>The Global Catalogue of Microorganisms (GCM) 10K type strain sequencing project: providing services to taxonomists for standard genome sequencing and annotation.</title>
        <authorList>
            <consortium name="The Broad Institute Genomics Platform"/>
            <consortium name="The Broad Institute Genome Sequencing Center for Infectious Disease"/>
            <person name="Wu L."/>
            <person name="Ma J."/>
        </authorList>
    </citation>
    <scope>NUCLEOTIDE SEQUENCE [LARGE SCALE GENOMIC DNA]</scope>
    <source>
        <strain evidence="8">JCM 17250</strain>
    </source>
</reference>